<keyword evidence="2" id="KW-0812">Transmembrane</keyword>
<accession>A0AAE0FTG0</accession>
<keyword evidence="2" id="KW-1133">Transmembrane helix</keyword>
<feature type="compositionally biased region" description="Low complexity" evidence="1">
    <location>
        <begin position="81"/>
        <end position="95"/>
    </location>
</feature>
<feature type="compositionally biased region" description="Polar residues" evidence="1">
    <location>
        <begin position="212"/>
        <end position="228"/>
    </location>
</feature>
<dbReference type="EMBL" id="LGRX02013719">
    <property type="protein sequence ID" value="KAK3265736.1"/>
    <property type="molecule type" value="Genomic_DNA"/>
</dbReference>
<feature type="transmembrane region" description="Helical" evidence="2">
    <location>
        <begin position="42"/>
        <end position="63"/>
    </location>
</feature>
<feature type="compositionally biased region" description="Polar residues" evidence="1">
    <location>
        <begin position="240"/>
        <end position="250"/>
    </location>
</feature>
<dbReference type="AlphaFoldDB" id="A0AAE0FTG0"/>
<evidence type="ECO:0000256" key="1">
    <source>
        <dbReference type="SAM" id="MobiDB-lite"/>
    </source>
</evidence>
<name>A0AAE0FTG0_9CHLO</name>
<keyword evidence="4" id="KW-1185">Reference proteome</keyword>
<comment type="caution">
    <text evidence="3">The sequence shown here is derived from an EMBL/GenBank/DDBJ whole genome shotgun (WGS) entry which is preliminary data.</text>
</comment>
<sequence>MPFDVVPFWTGLCVRGQTGTYDLPYETLDTDSSTLTLSTSDWILAFDYILYLFDIFYDLEYWLTVELSSIRMRPRAPAISANHASEPAAHAPPSGGALGDWRDGAHRTSGCGKPPWGFPAQPGMRGMPFLLSFILLISVMGVGAATFTVANETDLLRVSDEEAPLVTVPCAIPPRLHRREQRRQGLYMAPVPWHPGPPPPAVLFEDGPPLSPASSSDGEAPPSGSTWQHPGAVQPPVIDESTTPTPSNSLANDFSVIDTLHFGRPVLLRRATAGYYGERCGEGAPLNFDPE</sequence>
<dbReference type="Proteomes" id="UP001190700">
    <property type="component" value="Unassembled WGS sequence"/>
</dbReference>
<evidence type="ECO:0000256" key="2">
    <source>
        <dbReference type="SAM" id="Phobius"/>
    </source>
</evidence>
<feature type="transmembrane region" description="Helical" evidence="2">
    <location>
        <begin position="129"/>
        <end position="150"/>
    </location>
</feature>
<gene>
    <name evidence="3" type="ORF">CYMTET_25592</name>
</gene>
<feature type="region of interest" description="Disordered" evidence="1">
    <location>
        <begin position="81"/>
        <end position="104"/>
    </location>
</feature>
<organism evidence="3 4">
    <name type="scientific">Cymbomonas tetramitiformis</name>
    <dbReference type="NCBI Taxonomy" id="36881"/>
    <lineage>
        <taxon>Eukaryota</taxon>
        <taxon>Viridiplantae</taxon>
        <taxon>Chlorophyta</taxon>
        <taxon>Pyramimonadophyceae</taxon>
        <taxon>Pyramimonadales</taxon>
        <taxon>Pyramimonadaceae</taxon>
        <taxon>Cymbomonas</taxon>
    </lineage>
</organism>
<feature type="region of interest" description="Disordered" evidence="1">
    <location>
        <begin position="197"/>
        <end position="250"/>
    </location>
</feature>
<evidence type="ECO:0000313" key="4">
    <source>
        <dbReference type="Proteomes" id="UP001190700"/>
    </source>
</evidence>
<evidence type="ECO:0000313" key="3">
    <source>
        <dbReference type="EMBL" id="KAK3265736.1"/>
    </source>
</evidence>
<protein>
    <submittedName>
        <fullName evidence="3">Uncharacterized protein</fullName>
    </submittedName>
</protein>
<reference evidence="3 4" key="1">
    <citation type="journal article" date="2015" name="Genome Biol. Evol.">
        <title>Comparative Genomics of a Bacterivorous Green Alga Reveals Evolutionary Causalities and Consequences of Phago-Mixotrophic Mode of Nutrition.</title>
        <authorList>
            <person name="Burns J.A."/>
            <person name="Paasch A."/>
            <person name="Narechania A."/>
            <person name="Kim E."/>
        </authorList>
    </citation>
    <scope>NUCLEOTIDE SEQUENCE [LARGE SCALE GENOMIC DNA]</scope>
    <source>
        <strain evidence="3 4">PLY_AMNH</strain>
    </source>
</reference>
<keyword evidence="2" id="KW-0472">Membrane</keyword>
<proteinExistence type="predicted"/>